<feature type="region of interest" description="Disordered" evidence="1">
    <location>
        <begin position="467"/>
        <end position="518"/>
    </location>
</feature>
<organism evidence="3 4">
    <name type="scientific">Kutzneria kofuensis</name>
    <dbReference type="NCBI Taxonomy" id="103725"/>
    <lineage>
        <taxon>Bacteria</taxon>
        <taxon>Bacillati</taxon>
        <taxon>Actinomycetota</taxon>
        <taxon>Actinomycetes</taxon>
        <taxon>Pseudonocardiales</taxon>
        <taxon>Pseudonocardiaceae</taxon>
        <taxon>Kutzneria</taxon>
    </lineage>
</organism>
<name>A0A7W9KMI2_9PSEU</name>
<dbReference type="AlphaFoldDB" id="A0A7W9KMI2"/>
<proteinExistence type="predicted"/>
<feature type="compositionally biased region" description="Low complexity" evidence="1">
    <location>
        <begin position="546"/>
        <end position="586"/>
    </location>
</feature>
<evidence type="ECO:0000259" key="2">
    <source>
        <dbReference type="Pfam" id="PF13699"/>
    </source>
</evidence>
<keyword evidence="4" id="KW-1185">Reference proteome</keyword>
<dbReference type="InterPro" id="IPR025295">
    <property type="entry name" value="eCIS_core_dom"/>
</dbReference>
<gene>
    <name evidence="3" type="ORF">BJ998_006406</name>
</gene>
<accession>A0A7W9KMI2</accession>
<dbReference type="Pfam" id="PF13699">
    <property type="entry name" value="eCIS_core"/>
    <property type="match status" value="1"/>
</dbReference>
<evidence type="ECO:0000256" key="1">
    <source>
        <dbReference type="SAM" id="MobiDB-lite"/>
    </source>
</evidence>
<feature type="region of interest" description="Disordered" evidence="1">
    <location>
        <begin position="354"/>
        <end position="390"/>
    </location>
</feature>
<feature type="compositionally biased region" description="Low complexity" evidence="1">
    <location>
        <begin position="435"/>
        <end position="446"/>
    </location>
</feature>
<feature type="domain" description="eCIS core" evidence="2">
    <location>
        <begin position="245"/>
        <end position="320"/>
    </location>
</feature>
<feature type="compositionally biased region" description="Polar residues" evidence="1">
    <location>
        <begin position="375"/>
        <end position="390"/>
    </location>
</feature>
<evidence type="ECO:0000313" key="4">
    <source>
        <dbReference type="Proteomes" id="UP000585638"/>
    </source>
</evidence>
<protein>
    <recommendedName>
        <fullName evidence="2">eCIS core domain-containing protein</fullName>
    </recommendedName>
</protein>
<feature type="region of interest" description="Disordered" evidence="1">
    <location>
        <begin position="428"/>
        <end position="452"/>
    </location>
</feature>
<feature type="region of interest" description="Disordered" evidence="1">
    <location>
        <begin position="540"/>
        <end position="587"/>
    </location>
</feature>
<dbReference type="RefSeq" id="WP_184867030.1">
    <property type="nucleotide sequence ID" value="NZ_BAAAWY010000024.1"/>
</dbReference>
<reference evidence="3 4" key="1">
    <citation type="submission" date="2020-08" db="EMBL/GenBank/DDBJ databases">
        <title>Sequencing the genomes of 1000 actinobacteria strains.</title>
        <authorList>
            <person name="Klenk H.-P."/>
        </authorList>
    </citation>
    <scope>NUCLEOTIDE SEQUENCE [LARGE SCALE GENOMIC DNA]</scope>
    <source>
        <strain evidence="3 4">DSM 43851</strain>
    </source>
</reference>
<feature type="compositionally biased region" description="Polar residues" evidence="1">
    <location>
        <begin position="478"/>
        <end position="506"/>
    </location>
</feature>
<comment type="caution">
    <text evidence="3">The sequence shown here is derived from an EMBL/GenBank/DDBJ whole genome shotgun (WGS) entry which is preliminary data.</text>
</comment>
<dbReference type="Proteomes" id="UP000585638">
    <property type="component" value="Unassembled WGS sequence"/>
</dbReference>
<sequence>MRWPFRRRAVEAVAGTEPAGVERPQAREWTALPPLPGTFGAKAPLVIGPAPVLPPLPGRREPMPASEPSLRGSVQGIASVIKPVRFDRAATDVVHRPTRRRAVVLPSAPVEPEPLTYVDEQHVEEPREPKVPHRAPAWLRYTPPAWAMQQADEPGIPDLPLPLPIMETPPPPPPPAPVVKPKPERRMNLGQTRRLGLGAPISSAAHQVSEEPAPEEPAPAVVAPVVSPAPPVAAEEPAPLIHESVPTDLAGAMRQTHQVDVADVPVVRGPAVSAEARSRGARAFTRAGKVHLPDEAGPLTSPKARGLVAHELVHAVQQRTLGLSLPSPSSEHGQALEAEAVAVERFYAGESAAPEPQPLIHAPRVTPAPSFAADSHTQLAPTSTPATVAPQQVIDARVREEVDRVATDTARRVVQQEWQNPSLTAQQRRALGLPQQQQQQQSQQQEEQPDPTAGYLEAAVLSRLRPSAARHAPPTSPGAHQTTQSQHGPLSQTTAAAVQPRSSPGTQQQQQDQDEPADATAGYLEAAVLGRLTHNGHHLHRETVHHQQQQQSQPAQTTQAQQQSPPQPQAHTAAATTSAPSATTTTVHHQVDINDLDLEELSARLYTRLRSRLRLELLVDRERAGHLTDYR</sequence>
<dbReference type="EMBL" id="JACHIR010000001">
    <property type="protein sequence ID" value="MBB5895210.1"/>
    <property type="molecule type" value="Genomic_DNA"/>
</dbReference>
<evidence type="ECO:0000313" key="3">
    <source>
        <dbReference type="EMBL" id="MBB5895210.1"/>
    </source>
</evidence>